<dbReference type="AlphaFoldDB" id="A0A544QSS1"/>
<dbReference type="Proteomes" id="UP000315385">
    <property type="component" value="Unassembled WGS sequence"/>
</dbReference>
<dbReference type="PANTHER" id="PTHR34849">
    <property type="entry name" value="SSL5025 PROTEIN"/>
    <property type="match status" value="1"/>
</dbReference>
<name>A0A544QSS1_9EURY</name>
<dbReference type="EMBL" id="SESI01000001">
    <property type="protein sequence ID" value="TQQ82495.1"/>
    <property type="molecule type" value="Genomic_DNA"/>
</dbReference>
<reference evidence="2 3" key="1">
    <citation type="submission" date="2019-02" db="EMBL/GenBank/DDBJ databases">
        <title>Halonotius sp. a new haloqrchaeon isolated from saline water.</title>
        <authorList>
            <person name="Duran-Viseras A."/>
            <person name="Sanchez-Porro C."/>
            <person name="Ventosa A."/>
        </authorList>
    </citation>
    <scope>NUCLEOTIDE SEQUENCE [LARGE SCALE GENOMIC DNA]</scope>
    <source>
        <strain evidence="2 3">F9-27</strain>
    </source>
</reference>
<dbReference type="InterPro" id="IPR007367">
    <property type="entry name" value="DUF433"/>
</dbReference>
<evidence type="ECO:0000256" key="1">
    <source>
        <dbReference type="SAM" id="MobiDB-lite"/>
    </source>
</evidence>
<gene>
    <name evidence="2" type="ORF">EWF95_03600</name>
</gene>
<protein>
    <submittedName>
        <fullName evidence="2">DUF433 domain-containing protein</fullName>
    </submittedName>
</protein>
<dbReference type="OrthoDB" id="315700at2157"/>
<dbReference type="PANTHER" id="PTHR34849:SF1">
    <property type="entry name" value="SLR0770 PROTEIN"/>
    <property type="match status" value="1"/>
</dbReference>
<dbReference type="InterPro" id="IPR036388">
    <property type="entry name" value="WH-like_DNA-bd_sf"/>
</dbReference>
<evidence type="ECO:0000313" key="3">
    <source>
        <dbReference type="Proteomes" id="UP000315385"/>
    </source>
</evidence>
<evidence type="ECO:0000313" key="2">
    <source>
        <dbReference type="EMBL" id="TQQ82495.1"/>
    </source>
</evidence>
<dbReference type="SUPFAM" id="SSF46689">
    <property type="entry name" value="Homeodomain-like"/>
    <property type="match status" value="1"/>
</dbReference>
<dbReference type="Pfam" id="PF04255">
    <property type="entry name" value="DUF433"/>
    <property type="match status" value="1"/>
</dbReference>
<sequence length="106" mass="11821">MVTIVETPDTLNGEPRIAETRIGVLDIAELVLDSGYTPADTADQLDLEVTAVYHALVYYHDHTEQMRELRRERSETEKILSQSAIQPPTHVQQSRSTLTNTSPASS</sequence>
<feature type="compositionally biased region" description="Basic and acidic residues" evidence="1">
    <location>
        <begin position="68"/>
        <end position="78"/>
    </location>
</feature>
<proteinExistence type="predicted"/>
<organism evidence="2 3">
    <name type="scientific">Halonotius roseus</name>
    <dbReference type="NCBI Taxonomy" id="2511997"/>
    <lineage>
        <taxon>Archaea</taxon>
        <taxon>Methanobacteriati</taxon>
        <taxon>Methanobacteriota</taxon>
        <taxon>Stenosarchaea group</taxon>
        <taxon>Halobacteria</taxon>
        <taxon>Halobacteriales</taxon>
        <taxon>Haloferacaceae</taxon>
        <taxon>Halonotius</taxon>
    </lineage>
</organism>
<dbReference type="InterPro" id="IPR009057">
    <property type="entry name" value="Homeodomain-like_sf"/>
</dbReference>
<dbReference type="Gene3D" id="1.10.10.10">
    <property type="entry name" value="Winged helix-like DNA-binding domain superfamily/Winged helix DNA-binding domain"/>
    <property type="match status" value="1"/>
</dbReference>
<keyword evidence="3" id="KW-1185">Reference proteome</keyword>
<accession>A0A544QSS1</accession>
<feature type="compositionally biased region" description="Polar residues" evidence="1">
    <location>
        <begin position="79"/>
        <end position="106"/>
    </location>
</feature>
<feature type="region of interest" description="Disordered" evidence="1">
    <location>
        <begin position="68"/>
        <end position="106"/>
    </location>
</feature>
<comment type="caution">
    <text evidence="2">The sequence shown here is derived from an EMBL/GenBank/DDBJ whole genome shotgun (WGS) entry which is preliminary data.</text>
</comment>